<accession>A0A6C0CDZ2</accession>
<sequence>MPFSNEIANALTISEEGKFKRIYKPCPHNWTEIESKTVIDVLALTGLCWNVADLSHSDGVKKGLLMGIMLIIIGFVCPTLFMEPFVNSICNTVDDKIYDNNPQSPSNNCDHLMRFLLASGFIVILFICEYFGHKFIHGLKLSKTL</sequence>
<organism evidence="2">
    <name type="scientific">viral metagenome</name>
    <dbReference type="NCBI Taxonomy" id="1070528"/>
    <lineage>
        <taxon>unclassified sequences</taxon>
        <taxon>metagenomes</taxon>
        <taxon>organismal metagenomes</taxon>
    </lineage>
</organism>
<dbReference type="EMBL" id="MN739396">
    <property type="protein sequence ID" value="QHT02671.1"/>
    <property type="molecule type" value="Genomic_DNA"/>
</dbReference>
<feature type="transmembrane region" description="Helical" evidence="1">
    <location>
        <begin position="63"/>
        <end position="81"/>
    </location>
</feature>
<name>A0A6C0CDZ2_9ZZZZ</name>
<evidence type="ECO:0000256" key="1">
    <source>
        <dbReference type="SAM" id="Phobius"/>
    </source>
</evidence>
<keyword evidence="1" id="KW-0472">Membrane</keyword>
<dbReference type="AlphaFoldDB" id="A0A6C0CDZ2"/>
<protein>
    <submittedName>
        <fullName evidence="2">Uncharacterized protein</fullName>
    </submittedName>
</protein>
<evidence type="ECO:0000313" key="2">
    <source>
        <dbReference type="EMBL" id="QHT02671.1"/>
    </source>
</evidence>
<keyword evidence="1" id="KW-1133">Transmembrane helix</keyword>
<feature type="transmembrane region" description="Helical" evidence="1">
    <location>
        <begin position="112"/>
        <end position="132"/>
    </location>
</feature>
<keyword evidence="1" id="KW-0812">Transmembrane</keyword>
<proteinExistence type="predicted"/>
<reference evidence="2" key="1">
    <citation type="journal article" date="2020" name="Nature">
        <title>Giant virus diversity and host interactions through global metagenomics.</title>
        <authorList>
            <person name="Schulz F."/>
            <person name="Roux S."/>
            <person name="Paez-Espino D."/>
            <person name="Jungbluth S."/>
            <person name="Walsh D.A."/>
            <person name="Denef V.J."/>
            <person name="McMahon K.D."/>
            <person name="Konstantinidis K.T."/>
            <person name="Eloe-Fadrosh E.A."/>
            <person name="Kyrpides N.C."/>
            <person name="Woyke T."/>
        </authorList>
    </citation>
    <scope>NUCLEOTIDE SEQUENCE</scope>
    <source>
        <strain evidence="2">GVMAG-M-3300020595-32</strain>
    </source>
</reference>